<dbReference type="CDD" id="cd24066">
    <property type="entry name" value="ASKHA_NBD_ROK_EcFRK-like"/>
    <property type="match status" value="1"/>
</dbReference>
<accession>A0A558D6J7</accession>
<proteinExistence type="predicted"/>
<protein>
    <submittedName>
        <fullName evidence="1">ROK family protein</fullName>
    </submittedName>
</protein>
<dbReference type="Pfam" id="PF00480">
    <property type="entry name" value="ROK"/>
    <property type="match status" value="1"/>
</dbReference>
<dbReference type="PANTHER" id="PTHR18964">
    <property type="entry name" value="ROK (REPRESSOR, ORF, KINASE) FAMILY"/>
    <property type="match status" value="1"/>
</dbReference>
<dbReference type="Gene3D" id="3.30.420.40">
    <property type="match status" value="2"/>
</dbReference>
<evidence type="ECO:0000313" key="2">
    <source>
        <dbReference type="Proteomes" id="UP000317355"/>
    </source>
</evidence>
<sequence length="305" mass="32640">MRIGVDLGGTKIEAVALDETDHCLCQKRIPTPAGDYQATLRAVADLVRSIEQETQQQGTVGIGTPGSASPTTGLMHNANSTCLNGRPLQQDLENRLRRTIRIANDADCFTLSEARDGAAASASSVFGVILGTGTGAGITINGQLIPSQNRIAGEWGHNPLPWPNPDELPGQPCYCGKNGCIETFLSGPGLCHEYLRTTGQLITGHEFAQRLAEQESAAKVVMARYEDRLARGLATVINILDPVAIVLGGGLSNFMQLYENVPAIWSAYIFSDAVQTRLLPPLHGDSSGVRGAAWLWGKDEICHRP</sequence>
<reference evidence="1 2" key="1">
    <citation type="submission" date="2019-07" db="EMBL/GenBank/DDBJ databases">
        <title>The pathways for chlorine oxyanion respiration interact through the shared metabolite chlorate.</title>
        <authorList>
            <person name="Barnum T.P."/>
            <person name="Cheng Y."/>
            <person name="Hill K.A."/>
            <person name="Lucas L.N."/>
            <person name="Carlson H.K."/>
            <person name="Coates J.D."/>
        </authorList>
    </citation>
    <scope>NUCLEOTIDE SEQUENCE [LARGE SCALE GENOMIC DNA]</scope>
    <source>
        <strain evidence="1">BK-3</strain>
    </source>
</reference>
<gene>
    <name evidence="1" type="ORF">FHK82_06970</name>
</gene>
<dbReference type="Proteomes" id="UP000317355">
    <property type="component" value="Unassembled WGS sequence"/>
</dbReference>
<dbReference type="InterPro" id="IPR043129">
    <property type="entry name" value="ATPase_NBD"/>
</dbReference>
<dbReference type="PANTHER" id="PTHR18964:SF174">
    <property type="entry name" value="D-ALLOSE KINASE-RELATED"/>
    <property type="match status" value="1"/>
</dbReference>
<organism evidence="1 2">
    <name type="scientific">Sedimenticola thiotaurini</name>
    <dbReference type="NCBI Taxonomy" id="1543721"/>
    <lineage>
        <taxon>Bacteria</taxon>
        <taxon>Pseudomonadati</taxon>
        <taxon>Pseudomonadota</taxon>
        <taxon>Gammaproteobacteria</taxon>
        <taxon>Chromatiales</taxon>
        <taxon>Sedimenticolaceae</taxon>
        <taxon>Sedimenticola</taxon>
    </lineage>
</organism>
<dbReference type="SUPFAM" id="SSF53067">
    <property type="entry name" value="Actin-like ATPase domain"/>
    <property type="match status" value="1"/>
</dbReference>
<dbReference type="EMBL" id="VMRY01000020">
    <property type="protein sequence ID" value="TVT56634.1"/>
    <property type="molecule type" value="Genomic_DNA"/>
</dbReference>
<evidence type="ECO:0000313" key="1">
    <source>
        <dbReference type="EMBL" id="TVT56634.1"/>
    </source>
</evidence>
<dbReference type="InterPro" id="IPR000600">
    <property type="entry name" value="ROK"/>
</dbReference>
<comment type="caution">
    <text evidence="1">The sequence shown here is derived from an EMBL/GenBank/DDBJ whole genome shotgun (WGS) entry which is preliminary data.</text>
</comment>
<name>A0A558D6J7_9GAMM</name>
<dbReference type="GO" id="GO:0004396">
    <property type="term" value="F:hexokinase activity"/>
    <property type="evidence" value="ECO:0007669"/>
    <property type="project" value="TreeGrafter"/>
</dbReference>
<dbReference type="AlphaFoldDB" id="A0A558D6J7"/>